<dbReference type="GO" id="GO:0000994">
    <property type="term" value="F:RNA polymerase III core binding"/>
    <property type="evidence" value="ECO:0007669"/>
    <property type="project" value="TreeGrafter"/>
</dbReference>
<proteinExistence type="inferred from homology"/>
<dbReference type="OrthoDB" id="277029at2759"/>
<accession>A0A183E0W7</accession>
<dbReference type="PANTHER" id="PTHR22504">
    <property type="entry name" value="REPRESSOR OF RNA POLYMERASE III TRANSCRIPTION MAF1"/>
    <property type="match status" value="1"/>
</dbReference>
<evidence type="ECO:0000313" key="6">
    <source>
        <dbReference type="WBParaSite" id="GPUH_0001462701-mRNA-1"/>
    </source>
</evidence>
<gene>
    <name evidence="4" type="ORF">GPUH_LOCUS14608</name>
</gene>
<organism evidence="6">
    <name type="scientific">Gongylonema pulchrum</name>
    <dbReference type="NCBI Taxonomy" id="637853"/>
    <lineage>
        <taxon>Eukaryota</taxon>
        <taxon>Metazoa</taxon>
        <taxon>Ecdysozoa</taxon>
        <taxon>Nematoda</taxon>
        <taxon>Chromadorea</taxon>
        <taxon>Rhabditida</taxon>
        <taxon>Spirurina</taxon>
        <taxon>Spiruromorpha</taxon>
        <taxon>Spiruroidea</taxon>
        <taxon>Gongylonematidae</taxon>
        <taxon>Gongylonema</taxon>
    </lineage>
</organism>
<evidence type="ECO:0000256" key="2">
    <source>
        <dbReference type="ARBA" id="ARBA00020829"/>
    </source>
</evidence>
<keyword evidence="5" id="KW-1185">Reference proteome</keyword>
<reference evidence="6" key="1">
    <citation type="submission" date="2016-06" db="UniProtKB">
        <authorList>
            <consortium name="WormBaseParasite"/>
        </authorList>
    </citation>
    <scope>IDENTIFICATION</scope>
</reference>
<evidence type="ECO:0000256" key="3">
    <source>
        <dbReference type="SAM" id="MobiDB-lite"/>
    </source>
</evidence>
<dbReference type="PANTHER" id="PTHR22504:SF0">
    <property type="entry name" value="REPRESSOR OF RNA POLYMERASE III TRANSCRIPTION MAF1 HOMOLOG"/>
    <property type="match status" value="1"/>
</dbReference>
<dbReference type="GO" id="GO:0016480">
    <property type="term" value="P:negative regulation of transcription by RNA polymerase III"/>
    <property type="evidence" value="ECO:0007669"/>
    <property type="project" value="InterPro"/>
</dbReference>
<feature type="region of interest" description="Disordered" evidence="3">
    <location>
        <begin position="1"/>
        <end position="31"/>
    </location>
</feature>
<evidence type="ECO:0000256" key="1">
    <source>
        <dbReference type="ARBA" id="ARBA00006231"/>
    </source>
</evidence>
<evidence type="ECO:0000313" key="5">
    <source>
        <dbReference type="Proteomes" id="UP000271098"/>
    </source>
</evidence>
<dbReference type="EMBL" id="UYRT01081458">
    <property type="protein sequence ID" value="VDN24459.1"/>
    <property type="molecule type" value="Genomic_DNA"/>
</dbReference>
<dbReference type="InterPro" id="IPR038564">
    <property type="entry name" value="Maf1_sf"/>
</dbReference>
<dbReference type="InterPro" id="IPR015257">
    <property type="entry name" value="Maf1"/>
</dbReference>
<reference evidence="4 5" key="2">
    <citation type="submission" date="2018-11" db="EMBL/GenBank/DDBJ databases">
        <authorList>
            <consortium name="Pathogen Informatics"/>
        </authorList>
    </citation>
    <scope>NUCLEOTIDE SEQUENCE [LARGE SCALE GENOMIC DNA]</scope>
</reference>
<dbReference type="Pfam" id="PF09174">
    <property type="entry name" value="Maf1"/>
    <property type="match status" value="1"/>
</dbReference>
<evidence type="ECO:0000313" key="4">
    <source>
        <dbReference type="EMBL" id="VDN24459.1"/>
    </source>
</evidence>
<dbReference type="Gene3D" id="3.40.1000.50">
    <property type="entry name" value="Repressor of RNA polymerase III transcription Maf1"/>
    <property type="match status" value="1"/>
</dbReference>
<protein>
    <recommendedName>
        <fullName evidence="2">Repressor of RNA polymerase III transcription MAF1 homolog</fullName>
    </recommendedName>
</protein>
<comment type="similarity">
    <text evidence="1">Belongs to the MAF1 family.</text>
</comment>
<dbReference type="AlphaFoldDB" id="A0A183E0W7"/>
<sequence>MITADKKQWKKSQLIGGNAPQPLSPPEELPWLSSNSPLSLRNARLRHSSDPGCSDSNSDLDESGVVYADAVSYRTLFELKSVMNASFQDYDFSNTKSDAFSLVPDFETLTKLVDSQLSATVTNYYEIKRALWAEVDKVIKINECKLYSYRTGYTGDPFGEDGVMWSFTYFFHNKSLKRILFMSCRAFRADPAQNLSAEQIWGDSCKKSSLE</sequence>
<dbReference type="GO" id="GO:0005634">
    <property type="term" value="C:nucleus"/>
    <property type="evidence" value="ECO:0007669"/>
    <property type="project" value="TreeGrafter"/>
</dbReference>
<dbReference type="Proteomes" id="UP000271098">
    <property type="component" value="Unassembled WGS sequence"/>
</dbReference>
<name>A0A183E0W7_9BILA</name>
<dbReference type="WBParaSite" id="GPUH_0001462701-mRNA-1">
    <property type="protein sequence ID" value="GPUH_0001462701-mRNA-1"/>
    <property type="gene ID" value="GPUH_0001462701"/>
</dbReference>